<dbReference type="RefSeq" id="XP_066660657.1">
    <property type="nucleotide sequence ID" value="XM_066818469.1"/>
</dbReference>
<dbReference type="InterPro" id="IPR012951">
    <property type="entry name" value="BBE"/>
</dbReference>
<keyword evidence="3" id="KW-1185">Reference proteome</keyword>
<evidence type="ECO:0000313" key="2">
    <source>
        <dbReference type="EMBL" id="KAK8062058.1"/>
    </source>
</evidence>
<dbReference type="GeneID" id="92051529"/>
<gene>
    <name evidence="2" type="ORF">PG997_014155</name>
</gene>
<dbReference type="EMBL" id="JAQQWN010000010">
    <property type="protein sequence ID" value="KAK8062058.1"/>
    <property type="molecule type" value="Genomic_DNA"/>
</dbReference>
<reference evidence="2 3" key="1">
    <citation type="submission" date="2023-01" db="EMBL/GenBank/DDBJ databases">
        <title>Analysis of 21 Apiospora genomes using comparative genomics revels a genus with tremendous synthesis potential of carbohydrate active enzymes and secondary metabolites.</title>
        <authorList>
            <person name="Sorensen T."/>
        </authorList>
    </citation>
    <scope>NUCLEOTIDE SEQUENCE [LARGE SCALE GENOMIC DNA]</scope>
    <source>
        <strain evidence="2 3">CBS 114990</strain>
    </source>
</reference>
<comment type="caution">
    <text evidence="2">The sequence shown here is derived from an EMBL/GenBank/DDBJ whole genome shotgun (WGS) entry which is preliminary data.</text>
</comment>
<dbReference type="Proteomes" id="UP001433268">
    <property type="component" value="Unassembled WGS sequence"/>
</dbReference>
<feature type="domain" description="Berberine/berberine-like" evidence="1">
    <location>
        <begin position="169"/>
        <end position="215"/>
    </location>
</feature>
<dbReference type="Pfam" id="PF08031">
    <property type="entry name" value="BBE"/>
    <property type="match status" value="1"/>
</dbReference>
<proteinExistence type="predicted"/>
<protein>
    <submittedName>
        <fullName evidence="2">Glucooligosaccharide oxidase</fullName>
    </submittedName>
</protein>
<evidence type="ECO:0000259" key="1">
    <source>
        <dbReference type="Pfam" id="PF08031"/>
    </source>
</evidence>
<evidence type="ECO:0000313" key="3">
    <source>
        <dbReference type="Proteomes" id="UP001433268"/>
    </source>
</evidence>
<dbReference type="InterPro" id="IPR016169">
    <property type="entry name" value="FAD-bd_PCMH_sub2"/>
</dbReference>
<name>A0ABR1UW49_9PEZI</name>
<dbReference type="Gene3D" id="3.40.462.20">
    <property type="match status" value="1"/>
</dbReference>
<dbReference type="Gene3D" id="3.30.465.10">
    <property type="match status" value="1"/>
</dbReference>
<accession>A0ABR1UW49</accession>
<sequence>MFATTAKVTKSVKNHSKCGESYCETMVADLHIMTDLDHSDAQMTERIALSDIITAQMDPATARQPIMIDGRIIVCNISNWAKEKGLAKAILEVPTPVTTRVVAYAGAMQYSAAAKDGDGQHAADENIAEASGPYGILQIEPKTSIITTQAETQSADPRTKLKRHAGTQTYINYADANLDQGTAQRLYYGVNLPKLQELKAKYDPEERFWYPQSIRPV</sequence>
<organism evidence="2 3">
    <name type="scientific">Apiospora hydei</name>
    <dbReference type="NCBI Taxonomy" id="1337664"/>
    <lineage>
        <taxon>Eukaryota</taxon>
        <taxon>Fungi</taxon>
        <taxon>Dikarya</taxon>
        <taxon>Ascomycota</taxon>
        <taxon>Pezizomycotina</taxon>
        <taxon>Sordariomycetes</taxon>
        <taxon>Xylariomycetidae</taxon>
        <taxon>Amphisphaeriales</taxon>
        <taxon>Apiosporaceae</taxon>
        <taxon>Apiospora</taxon>
    </lineage>
</organism>